<dbReference type="PRINTS" id="PR00039">
    <property type="entry name" value="HTHLYSR"/>
</dbReference>
<keyword evidence="4" id="KW-0804">Transcription</keyword>
<dbReference type="InterPro" id="IPR000847">
    <property type="entry name" value="LysR_HTH_N"/>
</dbReference>
<dbReference type="Pfam" id="PF03466">
    <property type="entry name" value="LysR_substrate"/>
    <property type="match status" value="1"/>
</dbReference>
<dbReference type="Proteomes" id="UP000199372">
    <property type="component" value="Unassembled WGS sequence"/>
</dbReference>
<dbReference type="InterPro" id="IPR005119">
    <property type="entry name" value="LysR_subst-bd"/>
</dbReference>
<dbReference type="GO" id="GO:0003700">
    <property type="term" value="F:DNA-binding transcription factor activity"/>
    <property type="evidence" value="ECO:0007669"/>
    <property type="project" value="InterPro"/>
</dbReference>
<feature type="domain" description="HTH lysR-type" evidence="5">
    <location>
        <begin position="20"/>
        <end position="77"/>
    </location>
</feature>
<organism evidence="6 7">
    <name type="scientific">Palleronia pelagia</name>
    <dbReference type="NCBI Taxonomy" id="387096"/>
    <lineage>
        <taxon>Bacteria</taxon>
        <taxon>Pseudomonadati</taxon>
        <taxon>Pseudomonadota</taxon>
        <taxon>Alphaproteobacteria</taxon>
        <taxon>Rhodobacterales</taxon>
        <taxon>Roseobacteraceae</taxon>
        <taxon>Palleronia</taxon>
    </lineage>
</organism>
<reference evidence="7" key="1">
    <citation type="submission" date="2016-10" db="EMBL/GenBank/DDBJ databases">
        <authorList>
            <person name="Varghese N."/>
            <person name="Submissions S."/>
        </authorList>
    </citation>
    <scope>NUCLEOTIDE SEQUENCE [LARGE SCALE GENOMIC DNA]</scope>
    <source>
        <strain evidence="7">DSM 26893</strain>
    </source>
</reference>
<dbReference type="PROSITE" id="PS51257">
    <property type="entry name" value="PROKAR_LIPOPROTEIN"/>
    <property type="match status" value="1"/>
</dbReference>
<keyword evidence="2" id="KW-0805">Transcription regulation</keyword>
<keyword evidence="3 6" id="KW-0238">DNA-binding</keyword>
<evidence type="ECO:0000313" key="7">
    <source>
        <dbReference type="Proteomes" id="UP000199372"/>
    </source>
</evidence>
<dbReference type="SUPFAM" id="SSF46785">
    <property type="entry name" value="Winged helix' DNA-binding domain"/>
    <property type="match status" value="1"/>
</dbReference>
<proteinExistence type="inferred from homology"/>
<dbReference type="InterPro" id="IPR036388">
    <property type="entry name" value="WH-like_DNA-bd_sf"/>
</dbReference>
<dbReference type="Pfam" id="PF00126">
    <property type="entry name" value="HTH_1"/>
    <property type="match status" value="1"/>
</dbReference>
<evidence type="ECO:0000256" key="3">
    <source>
        <dbReference type="ARBA" id="ARBA00023125"/>
    </source>
</evidence>
<evidence type="ECO:0000259" key="5">
    <source>
        <dbReference type="PROSITE" id="PS50931"/>
    </source>
</evidence>
<name>A0A1H8DKG9_9RHOB</name>
<protein>
    <submittedName>
        <fullName evidence="6">DNA-binding transcriptional regulator, LysR family</fullName>
    </submittedName>
</protein>
<dbReference type="SUPFAM" id="SSF53850">
    <property type="entry name" value="Periplasmic binding protein-like II"/>
    <property type="match status" value="1"/>
</dbReference>
<dbReference type="Gene3D" id="3.40.190.10">
    <property type="entry name" value="Periplasmic binding protein-like II"/>
    <property type="match status" value="2"/>
</dbReference>
<sequence>MHMRHPEGEKRPVSRPYALPSFTSLSCFEAAARNNSFKAAAAELNVTPAAVSHQIKALEAEMAQPLFRRQHRGVELTEAGAFLFVAVQRGFEGISGAVREIRGRPEGEDVIIHATTAVSAFWLTPQISHFWSHHPETVVSQVVSDVEPMEDRVDLSIRYGPIPDDDGTYVTLFTDNIVAVGSKEFARRYAVASVADLAAAPLVHVTTRRVEWTGWKDWLGAFGVEAQTGKRTTVNNFMIALQLAQDGVGAVLGWERLIGTLLEQEALVPLVPDHLVSPHPFYLQIHPRASAEARFVAEWIARQAG</sequence>
<gene>
    <name evidence="6" type="ORF">SAMN04488011_102372</name>
</gene>
<dbReference type="PROSITE" id="PS50931">
    <property type="entry name" value="HTH_LYSR"/>
    <property type="match status" value="1"/>
</dbReference>
<dbReference type="AlphaFoldDB" id="A0A1H8DKG9"/>
<dbReference type="InterPro" id="IPR058163">
    <property type="entry name" value="LysR-type_TF_proteobact-type"/>
</dbReference>
<evidence type="ECO:0000256" key="1">
    <source>
        <dbReference type="ARBA" id="ARBA00009437"/>
    </source>
</evidence>
<dbReference type="PANTHER" id="PTHR30537:SF5">
    <property type="entry name" value="HTH-TYPE TRANSCRIPTIONAL ACTIVATOR TTDR-RELATED"/>
    <property type="match status" value="1"/>
</dbReference>
<dbReference type="EMBL" id="FOCM01000002">
    <property type="protein sequence ID" value="SEN07656.1"/>
    <property type="molecule type" value="Genomic_DNA"/>
</dbReference>
<evidence type="ECO:0000313" key="6">
    <source>
        <dbReference type="EMBL" id="SEN07656.1"/>
    </source>
</evidence>
<keyword evidence="7" id="KW-1185">Reference proteome</keyword>
<dbReference type="PANTHER" id="PTHR30537">
    <property type="entry name" value="HTH-TYPE TRANSCRIPTIONAL REGULATOR"/>
    <property type="match status" value="1"/>
</dbReference>
<accession>A0A1H8DKG9</accession>
<evidence type="ECO:0000256" key="2">
    <source>
        <dbReference type="ARBA" id="ARBA00023015"/>
    </source>
</evidence>
<comment type="similarity">
    <text evidence="1">Belongs to the LysR transcriptional regulatory family.</text>
</comment>
<dbReference type="GO" id="GO:0003677">
    <property type="term" value="F:DNA binding"/>
    <property type="evidence" value="ECO:0007669"/>
    <property type="project" value="UniProtKB-KW"/>
</dbReference>
<evidence type="ECO:0000256" key="4">
    <source>
        <dbReference type="ARBA" id="ARBA00023163"/>
    </source>
</evidence>
<dbReference type="InterPro" id="IPR036390">
    <property type="entry name" value="WH_DNA-bd_sf"/>
</dbReference>
<dbReference type="FunFam" id="1.10.10.10:FF:000038">
    <property type="entry name" value="Glycine cleavage system transcriptional activator"/>
    <property type="match status" value="1"/>
</dbReference>
<dbReference type="Gene3D" id="1.10.10.10">
    <property type="entry name" value="Winged helix-like DNA-binding domain superfamily/Winged helix DNA-binding domain"/>
    <property type="match status" value="1"/>
</dbReference>